<dbReference type="GO" id="GO:0005737">
    <property type="term" value="C:cytoplasm"/>
    <property type="evidence" value="ECO:0007669"/>
    <property type="project" value="UniProtKB-SubCell"/>
</dbReference>
<sequence length="308" mass="35755">MHSNNSNHNYLSDHHPIIVNNSKDTSKHLKSLRTRLGFARFKLRNGWEKNSLRDVECFWKQRQRQLIKEIPIPRFTQQDIIDKRSYIPAPSAKYTKSKRSKSQPRSNVQQKRHPIQIEAFCGMADQQKTSKSQSHDNVSLDSERNYFFDHYNKNIWSNEKLVAYPQESSASANTRNHSISSFDASYVPNDLNGEPFKVQNSLDYLSYAIAMTERGNSQLPNCYQRQDSNEHMLKEPTLLEDDGDEDEDTDINLRDDVSPDWNRTSQLRLSLSIPNQLMEEKSKNSPASPTSMAAQTMLMFVAREHEKK</sequence>
<evidence type="ECO:0000256" key="1">
    <source>
        <dbReference type="ARBA" id="ARBA00004123"/>
    </source>
</evidence>
<keyword evidence="11" id="KW-1185">Reference proteome</keyword>
<dbReference type="EMBL" id="LN726786">
    <property type="protein sequence ID" value="CEP11732.1"/>
    <property type="molecule type" value="Genomic_DNA"/>
</dbReference>
<protein>
    <submittedName>
        <fullName evidence="10">Uncharacterized protein</fullName>
    </submittedName>
</protein>
<feature type="region of interest" description="Disordered" evidence="9">
    <location>
        <begin position="91"/>
        <end position="113"/>
    </location>
</feature>
<evidence type="ECO:0000256" key="3">
    <source>
        <dbReference type="ARBA" id="ARBA00006922"/>
    </source>
</evidence>
<evidence type="ECO:0000313" key="10">
    <source>
        <dbReference type="EMBL" id="CEP11732.1"/>
    </source>
</evidence>
<comment type="similarity">
    <text evidence="3">Belongs to the WHI5/NRM1 family.</text>
</comment>
<dbReference type="Pfam" id="PF08528">
    <property type="entry name" value="Whi5"/>
    <property type="match status" value="1"/>
</dbReference>
<evidence type="ECO:0000256" key="8">
    <source>
        <dbReference type="ARBA" id="ARBA00023242"/>
    </source>
</evidence>
<accession>A0A0B7N2U8</accession>
<evidence type="ECO:0000256" key="2">
    <source>
        <dbReference type="ARBA" id="ARBA00004496"/>
    </source>
</evidence>
<comment type="subcellular location">
    <subcellularLocation>
        <location evidence="2">Cytoplasm</location>
    </subcellularLocation>
    <subcellularLocation>
        <location evidence="1">Nucleus</location>
    </subcellularLocation>
</comment>
<keyword evidence="7" id="KW-0804">Transcription</keyword>
<keyword evidence="8" id="KW-0539">Nucleus</keyword>
<keyword evidence="5" id="KW-0678">Repressor</keyword>
<evidence type="ECO:0000256" key="9">
    <source>
        <dbReference type="SAM" id="MobiDB-lite"/>
    </source>
</evidence>
<dbReference type="AlphaFoldDB" id="A0A0B7N2U8"/>
<dbReference type="Proteomes" id="UP000054107">
    <property type="component" value="Unassembled WGS sequence"/>
</dbReference>
<evidence type="ECO:0000256" key="4">
    <source>
        <dbReference type="ARBA" id="ARBA00022490"/>
    </source>
</evidence>
<dbReference type="InterPro" id="IPR013734">
    <property type="entry name" value="TF_Nrm1/Whi5"/>
</dbReference>
<reference evidence="10 11" key="1">
    <citation type="submission" date="2014-09" db="EMBL/GenBank/DDBJ databases">
        <authorList>
            <person name="Ellenberger Sabrina"/>
        </authorList>
    </citation>
    <scope>NUCLEOTIDE SEQUENCE [LARGE SCALE GENOMIC DNA]</scope>
    <source>
        <strain evidence="10 11">CBS 412.66</strain>
    </source>
</reference>
<organism evidence="10 11">
    <name type="scientific">Parasitella parasitica</name>
    <dbReference type="NCBI Taxonomy" id="35722"/>
    <lineage>
        <taxon>Eukaryota</taxon>
        <taxon>Fungi</taxon>
        <taxon>Fungi incertae sedis</taxon>
        <taxon>Mucoromycota</taxon>
        <taxon>Mucoromycotina</taxon>
        <taxon>Mucoromycetes</taxon>
        <taxon>Mucorales</taxon>
        <taxon>Mucorineae</taxon>
        <taxon>Mucoraceae</taxon>
        <taxon>Parasitella</taxon>
    </lineage>
</organism>
<keyword evidence="4" id="KW-0963">Cytoplasm</keyword>
<name>A0A0B7N2U8_9FUNG</name>
<evidence type="ECO:0000256" key="7">
    <source>
        <dbReference type="ARBA" id="ARBA00023163"/>
    </source>
</evidence>
<proteinExistence type="inferred from homology"/>
<dbReference type="GO" id="GO:0005634">
    <property type="term" value="C:nucleus"/>
    <property type="evidence" value="ECO:0007669"/>
    <property type="project" value="UniProtKB-SubCell"/>
</dbReference>
<evidence type="ECO:0000256" key="6">
    <source>
        <dbReference type="ARBA" id="ARBA00023015"/>
    </source>
</evidence>
<evidence type="ECO:0000256" key="5">
    <source>
        <dbReference type="ARBA" id="ARBA00022491"/>
    </source>
</evidence>
<evidence type="ECO:0000313" key="11">
    <source>
        <dbReference type="Proteomes" id="UP000054107"/>
    </source>
</evidence>
<keyword evidence="6" id="KW-0805">Transcription regulation</keyword>
<dbReference type="OrthoDB" id="2359117at2759"/>
<gene>
    <name evidence="10" type="primary">PARPA_05614.1 scaffold 18730</name>
</gene>